<keyword evidence="2" id="KW-1185">Reference proteome</keyword>
<accession>A0A3D9U599</accession>
<reference evidence="1 2" key="1">
    <citation type="submission" date="2018-08" db="EMBL/GenBank/DDBJ databases">
        <title>Sequencing the genomes of 1000 actinobacteria strains.</title>
        <authorList>
            <person name="Klenk H.-P."/>
        </authorList>
    </citation>
    <scope>NUCLEOTIDE SEQUENCE [LARGE SCALE GENOMIC DNA]</scope>
    <source>
        <strain evidence="1 2">DSM 22967</strain>
    </source>
</reference>
<organism evidence="1 2">
    <name type="scientific">Calidifontibacter indicus</name>
    <dbReference type="NCBI Taxonomy" id="419650"/>
    <lineage>
        <taxon>Bacteria</taxon>
        <taxon>Bacillati</taxon>
        <taxon>Actinomycetota</taxon>
        <taxon>Actinomycetes</taxon>
        <taxon>Micrococcales</taxon>
        <taxon>Dermacoccaceae</taxon>
        <taxon>Calidifontibacter</taxon>
    </lineage>
</organism>
<evidence type="ECO:0000313" key="1">
    <source>
        <dbReference type="EMBL" id="REF24668.1"/>
    </source>
</evidence>
<name>A0A3D9U599_9MICO</name>
<sequence length="198" mass="21210">MSIQENYADQVSLQVRFRAGLGAVDEDESWDLVFHPESSWNEQEFTARLREISAEIGGGCCGSRFQLDTRRSEIVWGPSAAVTALVLTLAAEGLKAGIGATLKPVARTAIARMSEGRAPLEGMLSLDESTACSFAMSAVDRRLGDRQTKLSVVKVASPKDGSFEVVLEADGDGVRFTVQVEMVDGVVPLCRIVSAATD</sequence>
<dbReference type="AlphaFoldDB" id="A0A3D9U599"/>
<dbReference type="Proteomes" id="UP000256253">
    <property type="component" value="Unassembled WGS sequence"/>
</dbReference>
<proteinExistence type="predicted"/>
<comment type="caution">
    <text evidence="1">The sequence shown here is derived from an EMBL/GenBank/DDBJ whole genome shotgun (WGS) entry which is preliminary data.</text>
</comment>
<dbReference type="EMBL" id="QTUA01000002">
    <property type="protein sequence ID" value="REF24668.1"/>
    <property type="molecule type" value="Genomic_DNA"/>
</dbReference>
<dbReference type="RefSeq" id="WP_115924575.1">
    <property type="nucleotide sequence ID" value="NZ_QTUA01000002.1"/>
</dbReference>
<gene>
    <name evidence="1" type="ORF">DFJ65_3458</name>
</gene>
<evidence type="ECO:0000313" key="2">
    <source>
        <dbReference type="Proteomes" id="UP000256253"/>
    </source>
</evidence>
<protein>
    <submittedName>
        <fullName evidence="1">Uncharacterized protein</fullName>
    </submittedName>
</protein>